<reference evidence="10" key="1">
    <citation type="submission" date="2018-11" db="EMBL/GenBank/DDBJ databases">
        <authorList>
            <person name="Alioto T."/>
            <person name="Alioto T."/>
        </authorList>
    </citation>
    <scope>NUCLEOTIDE SEQUENCE</scope>
</reference>
<protein>
    <submittedName>
        <fullName evidence="10">Cytochrome P450, family 2, subfamily J</fullName>
        <ecNumber evidence="10">1.14.14.1</ecNumber>
    </submittedName>
</protein>
<dbReference type="OrthoDB" id="6081913at2759"/>
<keyword evidence="9" id="KW-0812">Transmembrane</keyword>
<dbReference type="PANTHER" id="PTHR24300">
    <property type="entry name" value="CYTOCHROME P450 508A4-RELATED"/>
    <property type="match status" value="1"/>
</dbReference>
<dbReference type="GO" id="GO:0006082">
    <property type="term" value="P:organic acid metabolic process"/>
    <property type="evidence" value="ECO:0007669"/>
    <property type="project" value="TreeGrafter"/>
</dbReference>
<dbReference type="PRINTS" id="PR00385">
    <property type="entry name" value="P450"/>
</dbReference>
<dbReference type="AlphaFoldDB" id="A0A8B6C274"/>
<dbReference type="GO" id="GO:0005737">
    <property type="term" value="C:cytoplasm"/>
    <property type="evidence" value="ECO:0007669"/>
    <property type="project" value="TreeGrafter"/>
</dbReference>
<dbReference type="Proteomes" id="UP000596742">
    <property type="component" value="Unassembled WGS sequence"/>
</dbReference>
<dbReference type="PRINTS" id="PR00463">
    <property type="entry name" value="EP450I"/>
</dbReference>
<dbReference type="GO" id="GO:0016020">
    <property type="term" value="C:membrane"/>
    <property type="evidence" value="ECO:0007669"/>
    <property type="project" value="UniProtKB-SubCell"/>
</dbReference>
<gene>
    <name evidence="10" type="ORF">MGAL_10B035935</name>
</gene>
<evidence type="ECO:0000256" key="8">
    <source>
        <dbReference type="RuleBase" id="RU000461"/>
    </source>
</evidence>
<sequence length="510" mass="57816">MPHLQKSQFHEQLATMLNFIDTLGYLNSTLLISIILVVLLWIRSRRPTHFPPGPTPFPIIGNFHTLVKGDLFKVMRGLRKEYGDIFSLSLGKQWVTVINGNENLRELLVKRADVTTDRPSCFVFRQGKNKGIVSASGSSWKQQRAFAVSKLRDFGFGKRSFESSVSEEVEQLCNLINSFNGKSFDISGIIHTSISNNVMSITVGRRFDYDDPKFQQFVYLLNENAKNSALVGPLNFAPFLRKIPGDPFGAKQISNNVRETFKFFRTEINEHEKTLDTDNLRDFIDIYLKEIKNQEEEETSEFTAGQLLTIMADLFVAGTETTATTIRWAIMYLLNNMDIQKKMHKEIEDVIGSGRPPCMSDKPNLPYCEAVILESLRLGNVVPYALPHKASDDIVYKGFTIPKDSIILPSLDSVAFDENLFPDAHSFKPERFIDENGRLCGQDKVLSFSLGRRVCLGEALARMELFLYITSLVQRFEFLPQEGNNPPAIKGNLGVTYCPETFEFRAVSRS</sequence>
<comment type="caution">
    <text evidence="10">The sequence shown here is derived from an EMBL/GenBank/DDBJ whole genome shotgun (WGS) entry which is preliminary data.</text>
</comment>
<feature type="binding site" description="axial binding residue" evidence="7">
    <location>
        <position position="455"/>
    </location>
    <ligand>
        <name>heme</name>
        <dbReference type="ChEBI" id="CHEBI:30413"/>
    </ligand>
    <ligandPart>
        <name>Fe</name>
        <dbReference type="ChEBI" id="CHEBI:18248"/>
    </ligandPart>
</feature>
<proteinExistence type="inferred from homology"/>
<dbReference type="PROSITE" id="PS00086">
    <property type="entry name" value="CYTOCHROME_P450"/>
    <property type="match status" value="1"/>
</dbReference>
<keyword evidence="5 7" id="KW-0408">Iron</keyword>
<dbReference type="InterPro" id="IPR002401">
    <property type="entry name" value="Cyt_P450_E_grp-I"/>
</dbReference>
<dbReference type="GO" id="GO:0008395">
    <property type="term" value="F:steroid hydroxylase activity"/>
    <property type="evidence" value="ECO:0007669"/>
    <property type="project" value="TreeGrafter"/>
</dbReference>
<evidence type="ECO:0000313" key="10">
    <source>
        <dbReference type="EMBL" id="VDH98521.1"/>
    </source>
</evidence>
<keyword evidence="7 8" id="KW-0349">Heme</keyword>
<evidence type="ECO:0000256" key="5">
    <source>
        <dbReference type="ARBA" id="ARBA00023004"/>
    </source>
</evidence>
<dbReference type="GO" id="GO:0016712">
    <property type="term" value="F:oxidoreductase activity, acting on paired donors, with incorporation or reduction of molecular oxygen, reduced flavin or flavoprotein as one donor, and incorporation of one atom of oxygen"/>
    <property type="evidence" value="ECO:0007669"/>
    <property type="project" value="UniProtKB-EC"/>
</dbReference>
<dbReference type="GO" id="GO:0020037">
    <property type="term" value="F:heme binding"/>
    <property type="evidence" value="ECO:0007669"/>
    <property type="project" value="InterPro"/>
</dbReference>
<evidence type="ECO:0000256" key="2">
    <source>
        <dbReference type="ARBA" id="ARBA00010617"/>
    </source>
</evidence>
<dbReference type="InterPro" id="IPR050182">
    <property type="entry name" value="Cytochrome_P450_fam2"/>
</dbReference>
<dbReference type="InterPro" id="IPR001128">
    <property type="entry name" value="Cyt_P450"/>
</dbReference>
<dbReference type="InterPro" id="IPR036396">
    <property type="entry name" value="Cyt_P450_sf"/>
</dbReference>
<dbReference type="SUPFAM" id="SSF48264">
    <property type="entry name" value="Cytochrome P450"/>
    <property type="match status" value="1"/>
</dbReference>
<keyword evidence="3 7" id="KW-0479">Metal-binding</keyword>
<dbReference type="PANTHER" id="PTHR24300:SF403">
    <property type="entry name" value="CYTOCHROME P450 306A1"/>
    <property type="match status" value="1"/>
</dbReference>
<accession>A0A8B6C274</accession>
<feature type="transmembrane region" description="Helical" evidence="9">
    <location>
        <begin position="23"/>
        <end position="42"/>
    </location>
</feature>
<keyword evidence="11" id="KW-1185">Reference proteome</keyword>
<comment type="subcellular location">
    <subcellularLocation>
        <location evidence="1">Membrane</location>
    </subcellularLocation>
</comment>
<dbReference type="GO" id="GO:0006805">
    <property type="term" value="P:xenobiotic metabolic process"/>
    <property type="evidence" value="ECO:0007669"/>
    <property type="project" value="TreeGrafter"/>
</dbReference>
<name>A0A8B6C274_MYTGA</name>
<dbReference type="EMBL" id="UYJE01001019">
    <property type="protein sequence ID" value="VDH98521.1"/>
    <property type="molecule type" value="Genomic_DNA"/>
</dbReference>
<evidence type="ECO:0000256" key="4">
    <source>
        <dbReference type="ARBA" id="ARBA00023002"/>
    </source>
</evidence>
<organism evidence="10 11">
    <name type="scientific">Mytilus galloprovincialis</name>
    <name type="common">Mediterranean mussel</name>
    <dbReference type="NCBI Taxonomy" id="29158"/>
    <lineage>
        <taxon>Eukaryota</taxon>
        <taxon>Metazoa</taxon>
        <taxon>Spiralia</taxon>
        <taxon>Lophotrochozoa</taxon>
        <taxon>Mollusca</taxon>
        <taxon>Bivalvia</taxon>
        <taxon>Autobranchia</taxon>
        <taxon>Pteriomorphia</taxon>
        <taxon>Mytilida</taxon>
        <taxon>Mytiloidea</taxon>
        <taxon>Mytilidae</taxon>
        <taxon>Mytilinae</taxon>
        <taxon>Mytilus</taxon>
    </lineage>
</organism>
<dbReference type="InterPro" id="IPR017972">
    <property type="entry name" value="Cyt_P450_CS"/>
</dbReference>
<dbReference type="Gene3D" id="1.10.630.10">
    <property type="entry name" value="Cytochrome P450"/>
    <property type="match status" value="1"/>
</dbReference>
<evidence type="ECO:0000256" key="3">
    <source>
        <dbReference type="ARBA" id="ARBA00022723"/>
    </source>
</evidence>
<keyword evidence="6 9" id="KW-0472">Membrane</keyword>
<comment type="cofactor">
    <cofactor evidence="7">
        <name>heme</name>
        <dbReference type="ChEBI" id="CHEBI:30413"/>
    </cofactor>
</comment>
<keyword evidence="9" id="KW-1133">Transmembrane helix</keyword>
<dbReference type="GO" id="GO:0005506">
    <property type="term" value="F:iron ion binding"/>
    <property type="evidence" value="ECO:0007669"/>
    <property type="project" value="InterPro"/>
</dbReference>
<evidence type="ECO:0000256" key="9">
    <source>
        <dbReference type="SAM" id="Phobius"/>
    </source>
</evidence>
<evidence type="ECO:0000256" key="6">
    <source>
        <dbReference type="ARBA" id="ARBA00023136"/>
    </source>
</evidence>
<evidence type="ECO:0000256" key="7">
    <source>
        <dbReference type="PIRSR" id="PIRSR602401-1"/>
    </source>
</evidence>
<dbReference type="Pfam" id="PF00067">
    <property type="entry name" value="p450"/>
    <property type="match status" value="1"/>
</dbReference>
<dbReference type="EC" id="1.14.14.1" evidence="10"/>
<dbReference type="FunFam" id="1.10.630.10:FF:000004">
    <property type="entry name" value="cytochrome P450 2D15 isoform X1"/>
    <property type="match status" value="1"/>
</dbReference>
<comment type="similarity">
    <text evidence="2 8">Belongs to the cytochrome P450 family.</text>
</comment>
<keyword evidence="8" id="KW-0503">Monooxygenase</keyword>
<evidence type="ECO:0000313" key="11">
    <source>
        <dbReference type="Proteomes" id="UP000596742"/>
    </source>
</evidence>
<evidence type="ECO:0000256" key="1">
    <source>
        <dbReference type="ARBA" id="ARBA00004370"/>
    </source>
</evidence>
<keyword evidence="4 8" id="KW-0560">Oxidoreductase</keyword>